<dbReference type="GeneID" id="54346917"/>
<dbReference type="Proteomes" id="UP000800082">
    <property type="component" value="Unassembled WGS sequence"/>
</dbReference>
<organism evidence="1 2">
    <name type="scientific">Didymella exigua CBS 183.55</name>
    <dbReference type="NCBI Taxonomy" id="1150837"/>
    <lineage>
        <taxon>Eukaryota</taxon>
        <taxon>Fungi</taxon>
        <taxon>Dikarya</taxon>
        <taxon>Ascomycota</taxon>
        <taxon>Pezizomycotina</taxon>
        <taxon>Dothideomycetes</taxon>
        <taxon>Pleosporomycetidae</taxon>
        <taxon>Pleosporales</taxon>
        <taxon>Pleosporineae</taxon>
        <taxon>Didymellaceae</taxon>
        <taxon>Didymella</taxon>
    </lineage>
</organism>
<reference evidence="1" key="1">
    <citation type="journal article" date="2020" name="Stud. Mycol.">
        <title>101 Dothideomycetes genomes: a test case for predicting lifestyles and emergence of pathogens.</title>
        <authorList>
            <person name="Haridas S."/>
            <person name="Albert R."/>
            <person name="Binder M."/>
            <person name="Bloem J."/>
            <person name="Labutti K."/>
            <person name="Salamov A."/>
            <person name="Andreopoulos B."/>
            <person name="Baker S."/>
            <person name="Barry K."/>
            <person name="Bills G."/>
            <person name="Bluhm B."/>
            <person name="Cannon C."/>
            <person name="Castanera R."/>
            <person name="Culley D."/>
            <person name="Daum C."/>
            <person name="Ezra D."/>
            <person name="Gonzalez J."/>
            <person name="Henrissat B."/>
            <person name="Kuo A."/>
            <person name="Liang C."/>
            <person name="Lipzen A."/>
            <person name="Lutzoni F."/>
            <person name="Magnuson J."/>
            <person name="Mondo S."/>
            <person name="Nolan M."/>
            <person name="Ohm R."/>
            <person name="Pangilinan J."/>
            <person name="Park H.-J."/>
            <person name="Ramirez L."/>
            <person name="Alfaro M."/>
            <person name="Sun H."/>
            <person name="Tritt A."/>
            <person name="Yoshinaga Y."/>
            <person name="Zwiers L.-H."/>
            <person name="Turgeon B."/>
            <person name="Goodwin S."/>
            <person name="Spatafora J."/>
            <person name="Crous P."/>
            <person name="Grigoriev I."/>
        </authorList>
    </citation>
    <scope>NUCLEOTIDE SEQUENCE</scope>
    <source>
        <strain evidence="1">CBS 183.55</strain>
    </source>
</reference>
<dbReference type="RefSeq" id="XP_033451943.1">
    <property type="nucleotide sequence ID" value="XM_033589270.1"/>
</dbReference>
<accession>A0A6A5RT90</accession>
<evidence type="ECO:0000313" key="1">
    <source>
        <dbReference type="EMBL" id="KAF1931695.1"/>
    </source>
</evidence>
<name>A0A6A5RT90_9PLEO</name>
<proteinExistence type="predicted"/>
<sequence>MMSSAEDGVCVERLMEWTRWYVIEVWTCRGHLMDNGVRGCETGLTQDVCQTRLSDARPRPIDAGAYPARLCLLLCFCFVSRFVCQMSQCKTVASWPLPTSHSCSYVMCSYRMADSSPYTLPSLAFRSQRWSSAVTARSCWKLASRVRPQSRAAAVRRCRWRILNRASL</sequence>
<dbReference type="AlphaFoldDB" id="A0A6A5RT90"/>
<gene>
    <name evidence="1" type="ORF">M421DRAFT_318449</name>
</gene>
<keyword evidence="2" id="KW-1185">Reference proteome</keyword>
<dbReference type="EMBL" id="ML978960">
    <property type="protein sequence ID" value="KAF1931695.1"/>
    <property type="molecule type" value="Genomic_DNA"/>
</dbReference>
<evidence type="ECO:0000313" key="2">
    <source>
        <dbReference type="Proteomes" id="UP000800082"/>
    </source>
</evidence>
<protein>
    <submittedName>
        <fullName evidence="1">Uncharacterized protein</fullName>
    </submittedName>
</protein>